<protein>
    <submittedName>
        <fullName evidence="2">Uncharacterized protein</fullName>
    </submittedName>
</protein>
<dbReference type="RefSeq" id="WP_068167525.1">
    <property type="nucleotide sequence ID" value="NZ_AOGK01000006.1"/>
</dbReference>
<evidence type="ECO:0000256" key="1">
    <source>
        <dbReference type="SAM" id="SignalP"/>
    </source>
</evidence>
<feature type="signal peptide" evidence="1">
    <location>
        <begin position="1"/>
        <end position="24"/>
    </location>
</feature>
<dbReference type="OrthoDB" id="262317at2"/>
<accession>A0A9X4NVN4</accession>
<sequence>MRTGLGLGALMAGLMLWSGTPARAADPVACPVRQPPELAALDRVHQADEFRIFYTLRGPHALRHTQDADGNGVPDAVEDAARQLISARRIFVEAIGLAHPLQQPRYRARAQGIDVHLLAIGPADAVSHGRAYDEVRQYAHGADGPTARCALRIDLDTRWSPPNQTPAHELFHLFQNGYTPFKVGWFTEGTARWAESALGPDTDTARALPVTPAALSALWASSYQAGAFWNRLTRLLDPAGEMPVPDTLPAMRYADGRPVLEDPRLHGAAFMKVLLEALALEGDRVSRQNGWQPYDWRESDQKSHQHDAALWATVTGVVERFPMNTPELARLLDLSASPSPGDRVAAPSR</sequence>
<comment type="caution">
    <text evidence="2">The sequence shown here is derived from an EMBL/GenBank/DDBJ whole genome shotgun (WGS) entry which is preliminary data.</text>
</comment>
<keyword evidence="1" id="KW-0732">Signal</keyword>
<dbReference type="Proteomes" id="UP001152876">
    <property type="component" value="Unassembled WGS sequence"/>
</dbReference>
<gene>
    <name evidence="2" type="ORF">H010_08431</name>
</gene>
<evidence type="ECO:0000313" key="3">
    <source>
        <dbReference type="Proteomes" id="UP001152876"/>
    </source>
</evidence>
<dbReference type="AlphaFoldDB" id="A0A9X4NVN4"/>
<reference evidence="2" key="1">
    <citation type="submission" date="2013-01" db="EMBL/GenBank/DDBJ databases">
        <title>Genome draft of Hydrogenophaga taeniospiralis 2K1.</title>
        <authorList>
            <person name="Gomila M."/>
            <person name="Lalucat J."/>
        </authorList>
    </citation>
    <scope>NUCLEOTIDE SEQUENCE</scope>
    <source>
        <strain evidence="2">CCUG 15921</strain>
    </source>
</reference>
<keyword evidence="3" id="KW-1185">Reference proteome</keyword>
<proteinExistence type="predicted"/>
<feature type="chain" id="PRO_5040870424" evidence="1">
    <location>
        <begin position="25"/>
        <end position="349"/>
    </location>
</feature>
<organism evidence="2 3">
    <name type="scientific">Hydrogenophaga taeniospiralis CCUG 15921</name>
    <dbReference type="NCBI Taxonomy" id="1281780"/>
    <lineage>
        <taxon>Bacteria</taxon>
        <taxon>Pseudomonadati</taxon>
        <taxon>Pseudomonadota</taxon>
        <taxon>Betaproteobacteria</taxon>
        <taxon>Burkholderiales</taxon>
        <taxon>Comamonadaceae</taxon>
        <taxon>Hydrogenophaga</taxon>
    </lineage>
</organism>
<name>A0A9X4NVN4_9BURK</name>
<dbReference type="EMBL" id="AOGK01000006">
    <property type="protein sequence ID" value="MDG5975270.1"/>
    <property type="molecule type" value="Genomic_DNA"/>
</dbReference>
<evidence type="ECO:0000313" key="2">
    <source>
        <dbReference type="EMBL" id="MDG5975270.1"/>
    </source>
</evidence>